<name>A0A835SJF0_9CHLO</name>
<comment type="caution">
    <text evidence="2">The sequence shown here is derived from an EMBL/GenBank/DDBJ whole genome shotgun (WGS) entry which is preliminary data.</text>
</comment>
<protein>
    <submittedName>
        <fullName evidence="2">Uncharacterized protein</fullName>
    </submittedName>
</protein>
<evidence type="ECO:0000313" key="3">
    <source>
        <dbReference type="Proteomes" id="UP000613740"/>
    </source>
</evidence>
<sequence length="162" mass="17490">MSLVMFDKQVVALNFKVALGTKRKKVGRARWAATATKVDLAPASVVRAIKDKLVVPPQRLSLADIEIARHSGSPPRPATRTARPTRATYGKANKGKPKLAAKMKGNTNAKGNKDMSSSAHKCNTSAGLMGNTNRKGMPLSADHKHKITVKMNGNTNTKKHRI</sequence>
<evidence type="ECO:0000313" key="2">
    <source>
        <dbReference type="EMBL" id="KAG2423484.1"/>
    </source>
</evidence>
<organism evidence="2 3">
    <name type="scientific">Chlamydomonas schloesseri</name>
    <dbReference type="NCBI Taxonomy" id="2026947"/>
    <lineage>
        <taxon>Eukaryota</taxon>
        <taxon>Viridiplantae</taxon>
        <taxon>Chlorophyta</taxon>
        <taxon>core chlorophytes</taxon>
        <taxon>Chlorophyceae</taxon>
        <taxon>CS clade</taxon>
        <taxon>Chlamydomonadales</taxon>
        <taxon>Chlamydomonadaceae</taxon>
        <taxon>Chlamydomonas</taxon>
    </lineage>
</organism>
<reference evidence="2" key="1">
    <citation type="journal article" date="2020" name="bioRxiv">
        <title>Comparative genomics of Chlamydomonas.</title>
        <authorList>
            <person name="Craig R.J."/>
            <person name="Hasan A.R."/>
            <person name="Ness R.W."/>
            <person name="Keightley P.D."/>
        </authorList>
    </citation>
    <scope>NUCLEOTIDE SEQUENCE</scope>
    <source>
        <strain evidence="2">CCAP 11/173</strain>
    </source>
</reference>
<dbReference type="EMBL" id="JAEHOD010000141">
    <property type="protein sequence ID" value="KAG2423484.1"/>
    <property type="molecule type" value="Genomic_DNA"/>
</dbReference>
<evidence type="ECO:0000256" key="1">
    <source>
        <dbReference type="SAM" id="MobiDB-lite"/>
    </source>
</evidence>
<feature type="region of interest" description="Disordered" evidence="1">
    <location>
        <begin position="69"/>
        <end position="98"/>
    </location>
</feature>
<dbReference type="AlphaFoldDB" id="A0A835SJF0"/>
<accession>A0A835SJF0</accession>
<gene>
    <name evidence="2" type="ORF">HYH02_015315</name>
</gene>
<keyword evidence="3" id="KW-1185">Reference proteome</keyword>
<feature type="compositionally biased region" description="Low complexity" evidence="1">
    <location>
        <begin position="78"/>
        <end position="88"/>
    </location>
</feature>
<dbReference type="Proteomes" id="UP000613740">
    <property type="component" value="Unassembled WGS sequence"/>
</dbReference>
<proteinExistence type="predicted"/>